<dbReference type="RefSeq" id="WP_054536018.1">
    <property type="nucleotide sequence ID" value="NZ_LGKP01000026.1"/>
</dbReference>
<name>A0A0N8GQX8_9CHLR</name>
<sequence length="182" mass="21322">MATILQIPSLRDQQSREVKRLLMKHLRSFSDTLEVNDVAHVPLYQQLAVNIVWKVRIPPCSKRNIRIAFYYDEYGNDQQLFIPTWQADPDPASRLQITAAEYWYSYVVATSKVYVLPVAQLRPWFNQHSQHLPAHEVKHQLPDQLASIQAVGRFVPTQRLLRELDELEIWPLNRLQPSKRVA</sequence>
<dbReference type="AlphaFoldDB" id="A0A0N8GQX8"/>
<reference evidence="1 2" key="1">
    <citation type="submission" date="2015-07" db="EMBL/GenBank/DDBJ databases">
        <title>Whole genome sequence of Herpetosiphon geysericola DSM 7119.</title>
        <authorList>
            <person name="Hemp J."/>
            <person name="Ward L.M."/>
            <person name="Pace L.A."/>
            <person name="Fischer W.W."/>
        </authorList>
    </citation>
    <scope>NUCLEOTIDE SEQUENCE [LARGE SCALE GENOMIC DNA]</scope>
    <source>
        <strain evidence="1 2">DSM 7119</strain>
    </source>
</reference>
<evidence type="ECO:0000313" key="1">
    <source>
        <dbReference type="EMBL" id="KPL84938.1"/>
    </source>
</evidence>
<dbReference type="OrthoDB" id="9820718at2"/>
<dbReference type="Proteomes" id="UP000050277">
    <property type="component" value="Unassembled WGS sequence"/>
</dbReference>
<evidence type="ECO:0000313" key="2">
    <source>
        <dbReference type="Proteomes" id="UP000050277"/>
    </source>
</evidence>
<comment type="caution">
    <text evidence="1">The sequence shown here is derived from an EMBL/GenBank/DDBJ whole genome shotgun (WGS) entry which is preliminary data.</text>
</comment>
<gene>
    <name evidence="1" type="ORF">SE18_18870</name>
</gene>
<proteinExistence type="predicted"/>
<keyword evidence="2" id="KW-1185">Reference proteome</keyword>
<protein>
    <submittedName>
        <fullName evidence="1">Uncharacterized protein</fullName>
    </submittedName>
</protein>
<organism evidence="1 2">
    <name type="scientific">Herpetosiphon geysericola</name>
    <dbReference type="NCBI Taxonomy" id="70996"/>
    <lineage>
        <taxon>Bacteria</taxon>
        <taxon>Bacillati</taxon>
        <taxon>Chloroflexota</taxon>
        <taxon>Chloroflexia</taxon>
        <taxon>Herpetosiphonales</taxon>
        <taxon>Herpetosiphonaceae</taxon>
        <taxon>Herpetosiphon</taxon>
    </lineage>
</organism>
<dbReference type="EMBL" id="LGKP01000026">
    <property type="protein sequence ID" value="KPL84938.1"/>
    <property type="molecule type" value="Genomic_DNA"/>
</dbReference>
<accession>A0A0N8GQX8</accession>